<reference evidence="2" key="1">
    <citation type="submission" date="2010-06" db="EMBL/GenBank/DDBJ databases">
        <title>A neurotropic herpesvirus infecting the gastropod, abalone, shares ancestry with oyster herpesvirus and a herpesvirus associated with the amphioxus genome.</title>
        <authorList>
            <person name="Savin K.W."/>
            <person name="Cocks B.G."/>
            <person name="Wong F."/>
            <person name="Sawbridge T."/>
            <person name="Cogan N."/>
            <person name="Savage D."/>
            <person name="Warner S."/>
        </authorList>
    </citation>
    <scope>NUCLEOTIDE SEQUENCE</scope>
    <source>
        <strain evidence="2">Victoria</strain>
    </source>
</reference>
<sequence length="1300" mass="146719">MKLFALLLILLSPRDSSAEKSLSVSKEVNYITNGAILFVARCQLDIDPDVPLPDRVVFSNTGMEFTFTALTDSTESSCGSQVTGTPIGDLAAVAENPTGEFEAGISEEAYNMDRYMFGCRFNRFNKLNRVLLVKTTNPSFWDYQNWTCVSEVNNVTEENDLNIFAKEFLETNELRLLTPKADFITVNGKKSVNFDLGYEMSVALGDGGSIDTDFIQDQYDINDKIINKSPSLLRLKISSPQYEKPMEINTEMYNRMVSYNLEGTAVAGQCEFSTPDNRVNEVTGNIFFTRASENEAGGEFISLKDFEMNYCFGGRDLKNQAGTSPNLFMTNSECVTYSAIVSEYTYNLNPQIYKEGEVFLLDKTLFHPKKVIQNHPHGLIQDVKLSSNKLLFESPAYGSVQAVELGAYIMRINFVGGVQHPEVGDVYGKVELHSKSLPDSFIINDFYSKIMEAVKEYKRVKVLEVSAHDYRYATEFPLTGCYNPDSTDQVYKIIAIMSDDCVFADTTAASTCKNGDAYKVKEFDTTTPRLEKISAVKQKAHGSFPYPPNSWFYKAGLPCMYKYVYCFSETRGYKTALRSVMVTTRNEYDDRPHALDNKYLPSGTLMSTQCPSGQGSNADNAVSQNYPITTKWMEGYHNDNNYKDYNNVQSIPYFISSAIKTYVFRGEMFVFMKQSVIQDTRITCPCSKVLNTCPENNPNSVANIRMSDSIKELYNLMQDPEARVWAELQGFRSQKKRTDEILVNYVCHLVENRRLDEYPYLGDSYTFIYHAKHDMHIEDISQLLQFLPEPTFTVEKGIGEKNDRYYLTIGQVPTLCKHTWEFSSGITITWEDKETDEILGLHFFIQRVSNLTGNVITENATEVILNGELKEEYSGALKEPFTEVVGDDGYSSVSYQLLISDIPHGGDLSKLKINIYTQYGTLALKKGKDYDDAASKALLSEAKTVCTEEDYDFSLERSAEKTFVMKSNWTVGCTPPTSGMYIVLDEHPTGFSIRCDHLGYAFVSNKYYVSKDAVEQVIPQDYLKNRASFCSPAENEKQTLTLITDISDDYIGGVTVKGLLQTNAREIFIEKEKEYADLEVDCHDVPRTFRPQIGKNANVEPQKLHIDCTVPRHLTHGRLCNDPTGTFNLTLNFQYHILGDINSVRVKGYVNENGTCQIVSGSENLASCVNLGEGGIKYILKDSFFQSIVELYHTIRMLATCTIDDFMPSNPMTISVVEDITRSVVKLRDGLDAKNITMEREPANVDLEVLHTIIIFVGGMVAAGLLSIFIAVCINWRNKYKTARLLQNRHENYSYTPGII</sequence>
<name>E0ADJ5_9VIRU</name>
<proteinExistence type="predicted"/>
<protein>
    <submittedName>
        <fullName evidence="2">AbHVp037c</fullName>
    </submittedName>
</protein>
<organism evidence="2">
    <name type="scientific">Abalone herpesvirus Victoria/AUS/2007</name>
    <dbReference type="NCBI Taxonomy" id="860344"/>
    <lineage>
        <taxon>Viruses</taxon>
        <taxon>Duplodnaviria</taxon>
        <taxon>Heunggongvirae</taxon>
        <taxon>Peploviricota</taxon>
        <taxon>Herviviricetes</taxon>
        <taxon>Herpesvirales</taxon>
        <taxon>Malacoherpesviridae</taxon>
        <taxon>Aurivirus</taxon>
        <taxon>Aurivirus haliotidmalaco1</taxon>
        <taxon>Haliotid herpesvirus 1</taxon>
    </lineage>
</organism>
<keyword evidence="1" id="KW-1133">Transmembrane helix</keyword>
<evidence type="ECO:0000313" key="2">
    <source>
        <dbReference type="EMBL" id="ADL16668.1"/>
    </source>
</evidence>
<keyword evidence="1" id="KW-0812">Transmembrane</keyword>
<feature type="transmembrane region" description="Helical" evidence="1">
    <location>
        <begin position="1249"/>
        <end position="1274"/>
    </location>
</feature>
<dbReference type="EMBL" id="HM631981">
    <property type="protein sequence ID" value="ADL16668.1"/>
    <property type="molecule type" value="Genomic_DNA"/>
</dbReference>
<evidence type="ECO:0000256" key="1">
    <source>
        <dbReference type="SAM" id="Phobius"/>
    </source>
</evidence>
<accession>E0ADJ5</accession>
<gene>
    <name evidence="2" type="ORF">AbHVp037c</name>
</gene>
<keyword evidence="1" id="KW-0472">Membrane</keyword>